<protein>
    <submittedName>
        <fullName evidence="1">Unnamed protein product</fullName>
    </submittedName>
</protein>
<dbReference type="EMBL" id="BSXS01008176">
    <property type="protein sequence ID" value="GME91707.1"/>
    <property type="molecule type" value="Genomic_DNA"/>
</dbReference>
<sequence length="382" mass="43199">MTASGLHHLIANRQLILSESVSVNFEKPVLHIMDQFDKDSKENDIRFKSEIKEKVAQLKRNEKANLKMSKKKTRNIVSYKSNLLQLASQLDEIDRLKHDYYVSSFERVQDSALKVLAKASSLISVETTMYGHVAKKAWTGGGLDELLDTYVHDDPFEYEEEEEEEEDSIEEVTIRDESENPLTEVQTIITSPQHLAGIPESPNEDDTKSVDFNKTTLSKDSVQKSILDIVNMEPTVSKPTTRSYANVKSSILGDLDSPVDDTFYAPPITSSKLGSSHNSSHSDYQAFTHEHSFLPDVIQNKQSNSALELNLNKGGVENYEKKESDNKPDEVDDKVDDHNEDDKVEKNDRDTKVEKKDQDTKKEENAKDDSFMLPTPVSTTPK</sequence>
<organism evidence="1 2">
    <name type="scientific">Ambrosiozyma monospora</name>
    <name type="common">Yeast</name>
    <name type="synonym">Endomycopsis monosporus</name>
    <dbReference type="NCBI Taxonomy" id="43982"/>
    <lineage>
        <taxon>Eukaryota</taxon>
        <taxon>Fungi</taxon>
        <taxon>Dikarya</taxon>
        <taxon>Ascomycota</taxon>
        <taxon>Saccharomycotina</taxon>
        <taxon>Pichiomycetes</taxon>
        <taxon>Pichiales</taxon>
        <taxon>Pichiaceae</taxon>
        <taxon>Ambrosiozyma</taxon>
    </lineage>
</organism>
<dbReference type="Proteomes" id="UP001165064">
    <property type="component" value="Unassembled WGS sequence"/>
</dbReference>
<reference evidence="1" key="1">
    <citation type="submission" date="2023-04" db="EMBL/GenBank/DDBJ databases">
        <title>Ambrosiozyma monospora NBRC 10751.</title>
        <authorList>
            <person name="Ichikawa N."/>
            <person name="Sato H."/>
            <person name="Tonouchi N."/>
        </authorList>
    </citation>
    <scope>NUCLEOTIDE SEQUENCE</scope>
    <source>
        <strain evidence="1">NBRC 10751</strain>
    </source>
</reference>
<keyword evidence="2" id="KW-1185">Reference proteome</keyword>
<evidence type="ECO:0000313" key="1">
    <source>
        <dbReference type="EMBL" id="GME91707.1"/>
    </source>
</evidence>
<name>A0ACB5TQ61_AMBMO</name>
<comment type="caution">
    <text evidence="1">The sequence shown here is derived from an EMBL/GenBank/DDBJ whole genome shotgun (WGS) entry which is preliminary data.</text>
</comment>
<gene>
    <name evidence="1" type="ORF">Amon02_000896400</name>
</gene>
<proteinExistence type="predicted"/>
<accession>A0ACB5TQ61</accession>
<evidence type="ECO:0000313" key="2">
    <source>
        <dbReference type="Proteomes" id="UP001165064"/>
    </source>
</evidence>